<evidence type="ECO:0000313" key="2">
    <source>
        <dbReference type="Proteomes" id="UP001153076"/>
    </source>
</evidence>
<name>A0A9Q1K006_9CARY</name>
<dbReference type="AlphaFoldDB" id="A0A9Q1K006"/>
<keyword evidence="2" id="KW-1185">Reference proteome</keyword>
<evidence type="ECO:0000313" key="1">
    <source>
        <dbReference type="EMBL" id="KAJ8433975.1"/>
    </source>
</evidence>
<dbReference type="EMBL" id="JAKOGI010000507">
    <property type="protein sequence ID" value="KAJ8433975.1"/>
    <property type="molecule type" value="Genomic_DNA"/>
</dbReference>
<gene>
    <name evidence="1" type="ORF">Cgig2_024680</name>
</gene>
<proteinExistence type="predicted"/>
<organism evidence="1 2">
    <name type="scientific">Carnegiea gigantea</name>
    <dbReference type="NCBI Taxonomy" id="171969"/>
    <lineage>
        <taxon>Eukaryota</taxon>
        <taxon>Viridiplantae</taxon>
        <taxon>Streptophyta</taxon>
        <taxon>Embryophyta</taxon>
        <taxon>Tracheophyta</taxon>
        <taxon>Spermatophyta</taxon>
        <taxon>Magnoliopsida</taxon>
        <taxon>eudicotyledons</taxon>
        <taxon>Gunneridae</taxon>
        <taxon>Pentapetalae</taxon>
        <taxon>Caryophyllales</taxon>
        <taxon>Cactineae</taxon>
        <taxon>Cactaceae</taxon>
        <taxon>Cactoideae</taxon>
        <taxon>Echinocereeae</taxon>
        <taxon>Carnegiea</taxon>
    </lineage>
</organism>
<dbReference type="Proteomes" id="UP001153076">
    <property type="component" value="Unassembled WGS sequence"/>
</dbReference>
<protein>
    <submittedName>
        <fullName evidence="1">Uncharacterized protein</fullName>
    </submittedName>
</protein>
<reference evidence="1" key="1">
    <citation type="submission" date="2022-04" db="EMBL/GenBank/DDBJ databases">
        <title>Carnegiea gigantea Genome sequencing and assembly v2.</title>
        <authorList>
            <person name="Copetti D."/>
            <person name="Sanderson M.J."/>
            <person name="Burquez A."/>
            <person name="Wojciechowski M.F."/>
        </authorList>
    </citation>
    <scope>NUCLEOTIDE SEQUENCE</scope>
    <source>
        <strain evidence="1">SGP5-SGP5p</strain>
        <tissue evidence="1">Aerial part</tissue>
    </source>
</reference>
<accession>A0A9Q1K006</accession>
<comment type="caution">
    <text evidence="1">The sequence shown here is derived from an EMBL/GenBank/DDBJ whole genome shotgun (WGS) entry which is preliminary data.</text>
</comment>
<sequence length="191" mass="21179">MATCSSVALGGSVELEGTRSRDLERCSTKADFTGRSTLKIHSLGRCLPNRSPVAARKKSLSNLGGQFRGSLSLDLTYRRLGSLPTIWDMKDGKGVGRSQVVPTYRTVYKEKIVLPVLQLELLLNSRHEALSIVETVLTSIPNLTRGRLYSVSQLEHPAGTREPTQLTHRNKGGNIVPGCRHNLRRRQFIFV</sequence>